<evidence type="ECO:0000256" key="8">
    <source>
        <dbReference type="ARBA" id="ARBA00023196"/>
    </source>
</evidence>
<keyword evidence="9" id="KW-0066">ATP synthesis</keyword>
<gene>
    <name evidence="9" type="primary">atpC</name>
    <name evidence="11" type="ORF">ACFOES_09140</name>
</gene>
<dbReference type="CDD" id="cd12152">
    <property type="entry name" value="F1-ATPase_delta"/>
    <property type="match status" value="1"/>
</dbReference>
<organism evidence="11 12">
    <name type="scientific">Acidimangrovimonas pyrenivorans</name>
    <dbReference type="NCBI Taxonomy" id="2030798"/>
    <lineage>
        <taxon>Bacteria</taxon>
        <taxon>Pseudomonadati</taxon>
        <taxon>Pseudomonadota</taxon>
        <taxon>Alphaproteobacteria</taxon>
        <taxon>Rhodobacterales</taxon>
        <taxon>Paracoccaceae</taxon>
        <taxon>Acidimangrovimonas</taxon>
    </lineage>
</organism>
<dbReference type="EMBL" id="JBHRSK010000004">
    <property type="protein sequence ID" value="MFC2968257.1"/>
    <property type="molecule type" value="Genomic_DNA"/>
</dbReference>
<sequence length="133" mass="14284">MTSQPVLRLEVFTPGARIVEAEARKVVAEGAQGVFALLPRHIDMVTALRPGLLSYLAEDGTEHFLGIDEGILVKCGDAVQVSVLGAVASDDLETLRAEVTRRFLSLDDSERAARTALARLEAGAIRGVMEIEL</sequence>
<evidence type="ECO:0000256" key="1">
    <source>
        <dbReference type="ARBA" id="ARBA00003543"/>
    </source>
</evidence>
<keyword evidence="8 9" id="KW-0139">CF(1)</keyword>
<accession>A0ABV7AGW9</accession>
<dbReference type="InterPro" id="IPR024037">
    <property type="entry name" value="Alt_ATP_synth_F1_esu"/>
</dbReference>
<evidence type="ECO:0000256" key="6">
    <source>
        <dbReference type="ARBA" id="ARBA00023065"/>
    </source>
</evidence>
<evidence type="ECO:0000313" key="11">
    <source>
        <dbReference type="EMBL" id="MFC2968257.1"/>
    </source>
</evidence>
<dbReference type="InterPro" id="IPR020546">
    <property type="entry name" value="ATP_synth_F1_dsu/esu_N"/>
</dbReference>
<evidence type="ECO:0000256" key="7">
    <source>
        <dbReference type="ARBA" id="ARBA00023136"/>
    </source>
</evidence>
<keyword evidence="5 9" id="KW-0375">Hydrogen ion transport</keyword>
<name>A0ABV7AGW9_9RHOB</name>
<dbReference type="Proteomes" id="UP001595443">
    <property type="component" value="Unassembled WGS sequence"/>
</dbReference>
<keyword evidence="7 9" id="KW-0472">Membrane</keyword>
<comment type="caution">
    <text evidence="11">The sequence shown here is derived from an EMBL/GenBank/DDBJ whole genome shotgun (WGS) entry which is preliminary data.</text>
</comment>
<dbReference type="Pfam" id="PF02823">
    <property type="entry name" value="ATP-synt_DE_N"/>
    <property type="match status" value="1"/>
</dbReference>
<feature type="domain" description="ATP synthase F1 complex delta/epsilon subunit N-terminal" evidence="10">
    <location>
        <begin position="7"/>
        <end position="83"/>
    </location>
</feature>
<dbReference type="InterPro" id="IPR001469">
    <property type="entry name" value="ATP_synth_F1_dsu/esu"/>
</dbReference>
<keyword evidence="9" id="KW-1003">Cell membrane</keyword>
<evidence type="ECO:0000256" key="2">
    <source>
        <dbReference type="ARBA" id="ARBA00004184"/>
    </source>
</evidence>
<evidence type="ECO:0000256" key="4">
    <source>
        <dbReference type="ARBA" id="ARBA00022448"/>
    </source>
</evidence>
<comment type="subunit">
    <text evidence="9">F-type ATPases have 2 components, CF(1) - the catalytic core - and CF(0) - the membrane proton channel. CF(1) has five subunits: alpha(3), beta(3), gamma(1), delta(1), epsilon(1). CF(0) has three main subunits: a, b and c.</text>
</comment>
<dbReference type="Gene3D" id="2.60.15.10">
    <property type="entry name" value="F0F1 ATP synthase delta/epsilon subunit, N-terminal"/>
    <property type="match status" value="1"/>
</dbReference>
<protein>
    <recommendedName>
        <fullName evidence="9">ATP synthase epsilon chain</fullName>
    </recommendedName>
    <alternativeName>
        <fullName evidence="9">ATP synthase F1 sector epsilon subunit</fullName>
    </alternativeName>
    <alternativeName>
        <fullName evidence="9">F-ATPase epsilon subunit</fullName>
    </alternativeName>
</protein>
<keyword evidence="12" id="KW-1185">Reference proteome</keyword>
<evidence type="ECO:0000256" key="9">
    <source>
        <dbReference type="HAMAP-Rule" id="MF_00530"/>
    </source>
</evidence>
<comment type="function">
    <text evidence="1 9">Produces ATP from ADP in the presence of a proton gradient across the membrane.</text>
</comment>
<reference evidence="12" key="1">
    <citation type="journal article" date="2019" name="Int. J. Syst. Evol. Microbiol.">
        <title>The Global Catalogue of Microorganisms (GCM) 10K type strain sequencing project: providing services to taxonomists for standard genome sequencing and annotation.</title>
        <authorList>
            <consortium name="The Broad Institute Genomics Platform"/>
            <consortium name="The Broad Institute Genome Sequencing Center for Infectious Disease"/>
            <person name="Wu L."/>
            <person name="Ma J."/>
        </authorList>
    </citation>
    <scope>NUCLEOTIDE SEQUENCE [LARGE SCALE GENOMIC DNA]</scope>
    <source>
        <strain evidence="12">KCTC 62192</strain>
    </source>
</reference>
<proteinExistence type="inferred from homology"/>
<evidence type="ECO:0000259" key="10">
    <source>
        <dbReference type="Pfam" id="PF02823"/>
    </source>
</evidence>
<dbReference type="SUPFAM" id="SSF51344">
    <property type="entry name" value="Epsilon subunit of F1F0-ATP synthase N-terminal domain"/>
    <property type="match status" value="1"/>
</dbReference>
<evidence type="ECO:0000313" key="12">
    <source>
        <dbReference type="Proteomes" id="UP001595443"/>
    </source>
</evidence>
<dbReference type="NCBIfam" id="TIGR03166">
    <property type="entry name" value="alt_F1F0_F1_eps"/>
    <property type="match status" value="1"/>
</dbReference>
<dbReference type="RefSeq" id="WP_377832926.1">
    <property type="nucleotide sequence ID" value="NZ_JBHRSK010000004.1"/>
</dbReference>
<evidence type="ECO:0000256" key="5">
    <source>
        <dbReference type="ARBA" id="ARBA00022781"/>
    </source>
</evidence>
<evidence type="ECO:0000256" key="3">
    <source>
        <dbReference type="ARBA" id="ARBA00005712"/>
    </source>
</evidence>
<dbReference type="NCBIfam" id="NF004871">
    <property type="entry name" value="PRK06228.1"/>
    <property type="match status" value="1"/>
</dbReference>
<dbReference type="InterPro" id="IPR036771">
    <property type="entry name" value="ATPsynth_dsu/esu_N"/>
</dbReference>
<dbReference type="HAMAP" id="MF_00530">
    <property type="entry name" value="ATP_synth_epsil_bac"/>
    <property type="match status" value="1"/>
</dbReference>
<keyword evidence="6 9" id="KW-0406">Ion transport</keyword>
<comment type="similarity">
    <text evidence="3 9">Belongs to the ATPase epsilon chain family.</text>
</comment>
<comment type="subcellular location">
    <subcellularLocation>
        <location evidence="9">Cell membrane</location>
        <topology evidence="9">Peripheral membrane protein</topology>
    </subcellularLocation>
    <subcellularLocation>
        <location evidence="2">Endomembrane system</location>
        <topology evidence="2">Peripheral membrane protein</topology>
    </subcellularLocation>
</comment>
<keyword evidence="4 9" id="KW-0813">Transport</keyword>